<gene>
    <name evidence="4" type="primary">LOC111274037</name>
</gene>
<accession>A0A6P5WGB9</accession>
<evidence type="ECO:0000313" key="4">
    <source>
        <dbReference type="RefSeq" id="XP_022714426.1"/>
    </source>
</evidence>
<dbReference type="Proteomes" id="UP000515121">
    <property type="component" value="Unplaced"/>
</dbReference>
<keyword evidence="3" id="KW-1185">Reference proteome</keyword>
<feature type="transmembrane region" description="Helical" evidence="1">
    <location>
        <begin position="75"/>
        <end position="100"/>
    </location>
</feature>
<keyword evidence="1" id="KW-0812">Transmembrane</keyword>
<evidence type="ECO:0000259" key="2">
    <source>
        <dbReference type="Pfam" id="PF13962"/>
    </source>
</evidence>
<organism evidence="3 4">
    <name type="scientific">Durio zibethinus</name>
    <name type="common">Durian</name>
    <dbReference type="NCBI Taxonomy" id="66656"/>
    <lineage>
        <taxon>Eukaryota</taxon>
        <taxon>Viridiplantae</taxon>
        <taxon>Streptophyta</taxon>
        <taxon>Embryophyta</taxon>
        <taxon>Tracheophyta</taxon>
        <taxon>Spermatophyta</taxon>
        <taxon>Magnoliopsida</taxon>
        <taxon>eudicotyledons</taxon>
        <taxon>Gunneridae</taxon>
        <taxon>Pentapetalae</taxon>
        <taxon>rosids</taxon>
        <taxon>malvids</taxon>
        <taxon>Malvales</taxon>
        <taxon>Malvaceae</taxon>
        <taxon>Helicteroideae</taxon>
        <taxon>Durio</taxon>
    </lineage>
</organism>
<feature type="domain" description="PGG" evidence="2">
    <location>
        <begin position="27"/>
        <end position="141"/>
    </location>
</feature>
<keyword evidence="1" id="KW-1133">Transmembrane helix</keyword>
<dbReference type="OrthoDB" id="1923662at2759"/>
<protein>
    <submittedName>
        <fullName evidence="4">Protein ACCELERATED CELL DEATH 6-like</fullName>
    </submittedName>
</protein>
<dbReference type="KEGG" id="dzi:111274037"/>
<sequence length="205" mass="22954">MHRNKDNHTAKDLFDQQHKDQLTKAQKWVKETSQSSSTVAVLVATVVFAAAYTAPGGFHAQSGRPVLLTTEKPQYLFFTIMDIAGLASSLTSLVVFLSVLTSSLELQEFSNRIPRNISIGFTSLFFSVTATMFTFTATIFLLVRLEKTWTATLTYAAAFLPISIFALFQFPLYYEFFEAAVKSILDFIKTMLPTCRTGFMPNNIN</sequence>
<reference evidence="4" key="1">
    <citation type="submission" date="2025-08" db="UniProtKB">
        <authorList>
            <consortium name="RefSeq"/>
        </authorList>
    </citation>
    <scope>IDENTIFICATION</scope>
    <source>
        <tissue evidence="4">Fruit stalk</tissue>
    </source>
</reference>
<keyword evidence="1" id="KW-0472">Membrane</keyword>
<dbReference type="RefSeq" id="XP_022714426.1">
    <property type="nucleotide sequence ID" value="XM_022858691.1"/>
</dbReference>
<dbReference type="PANTHER" id="PTHR24177">
    <property type="entry name" value="CASKIN"/>
    <property type="match status" value="1"/>
</dbReference>
<dbReference type="GeneID" id="111274037"/>
<dbReference type="AlphaFoldDB" id="A0A6P5WGB9"/>
<dbReference type="GO" id="GO:0016020">
    <property type="term" value="C:membrane"/>
    <property type="evidence" value="ECO:0007669"/>
    <property type="project" value="TreeGrafter"/>
</dbReference>
<feature type="transmembrane region" description="Helical" evidence="1">
    <location>
        <begin position="121"/>
        <end position="143"/>
    </location>
</feature>
<feature type="transmembrane region" description="Helical" evidence="1">
    <location>
        <begin position="155"/>
        <end position="174"/>
    </location>
</feature>
<dbReference type="PANTHER" id="PTHR24177:SF215">
    <property type="entry name" value="PGG DOMAIN-CONTAINING PROTEIN"/>
    <property type="match status" value="1"/>
</dbReference>
<dbReference type="Pfam" id="PF13962">
    <property type="entry name" value="PGG"/>
    <property type="match status" value="1"/>
</dbReference>
<evidence type="ECO:0000313" key="3">
    <source>
        <dbReference type="Proteomes" id="UP000515121"/>
    </source>
</evidence>
<proteinExistence type="predicted"/>
<dbReference type="InterPro" id="IPR026961">
    <property type="entry name" value="PGG_dom"/>
</dbReference>
<name>A0A6P5WGB9_DURZI</name>
<feature type="transmembrane region" description="Helical" evidence="1">
    <location>
        <begin position="37"/>
        <end position="55"/>
    </location>
</feature>
<evidence type="ECO:0000256" key="1">
    <source>
        <dbReference type="SAM" id="Phobius"/>
    </source>
</evidence>